<evidence type="ECO:0000313" key="3">
    <source>
        <dbReference type="WBParaSite" id="nRc.2.0.1.t25887-RA"/>
    </source>
</evidence>
<name>A0A915JIH4_ROMCU</name>
<organism evidence="2 3">
    <name type="scientific">Romanomermis culicivorax</name>
    <name type="common">Nematode worm</name>
    <dbReference type="NCBI Taxonomy" id="13658"/>
    <lineage>
        <taxon>Eukaryota</taxon>
        <taxon>Metazoa</taxon>
        <taxon>Ecdysozoa</taxon>
        <taxon>Nematoda</taxon>
        <taxon>Enoplea</taxon>
        <taxon>Dorylaimia</taxon>
        <taxon>Mermithida</taxon>
        <taxon>Mermithoidea</taxon>
        <taxon>Mermithidae</taxon>
        <taxon>Romanomermis</taxon>
    </lineage>
</organism>
<dbReference type="AlphaFoldDB" id="A0A915JIH4"/>
<keyword evidence="2" id="KW-1185">Reference proteome</keyword>
<dbReference type="WBParaSite" id="nRc.2.0.1.t25887-RA">
    <property type="protein sequence ID" value="nRc.2.0.1.t25887-RA"/>
    <property type="gene ID" value="nRc.2.0.1.g25887"/>
</dbReference>
<feature type="region of interest" description="Disordered" evidence="1">
    <location>
        <begin position="30"/>
        <end position="59"/>
    </location>
</feature>
<feature type="compositionally biased region" description="Polar residues" evidence="1">
    <location>
        <begin position="30"/>
        <end position="40"/>
    </location>
</feature>
<dbReference type="Proteomes" id="UP000887565">
    <property type="component" value="Unplaced"/>
</dbReference>
<accession>A0A915JIH4</accession>
<proteinExistence type="predicted"/>
<reference evidence="3" key="1">
    <citation type="submission" date="2022-11" db="UniProtKB">
        <authorList>
            <consortium name="WormBaseParasite"/>
        </authorList>
    </citation>
    <scope>IDENTIFICATION</scope>
</reference>
<evidence type="ECO:0000313" key="2">
    <source>
        <dbReference type="Proteomes" id="UP000887565"/>
    </source>
</evidence>
<protein>
    <submittedName>
        <fullName evidence="3">Uncharacterized protein</fullName>
    </submittedName>
</protein>
<evidence type="ECO:0000256" key="1">
    <source>
        <dbReference type="SAM" id="MobiDB-lite"/>
    </source>
</evidence>
<sequence>MCCKLDRLSSKPINPLEPFSLKNNCNIVENDGRQTPSKSNGVGDEHSLSPGCENSPKSTPICMGDMHKQLKKIGGRTGHKLLAQILGPSPDIIHGFRREESADSTPALD</sequence>